<keyword evidence="3" id="KW-1185">Reference proteome</keyword>
<dbReference type="Proteomes" id="UP000590068">
    <property type="component" value="Unassembled WGS sequence"/>
</dbReference>
<dbReference type="RefSeq" id="WP_102454732.1">
    <property type="nucleotide sequence ID" value="NZ_JABBXC010000001.1"/>
</dbReference>
<dbReference type="InterPro" id="IPR021139">
    <property type="entry name" value="NYN"/>
</dbReference>
<gene>
    <name evidence="2" type="ORF">HJ568_00245</name>
</gene>
<dbReference type="Gene3D" id="3.30.420.610">
    <property type="entry name" value="LOTUS domain-like"/>
    <property type="match status" value="1"/>
</dbReference>
<comment type="caution">
    <text evidence="2">The sequence shown here is derived from an EMBL/GenBank/DDBJ whole genome shotgun (WGS) entry which is preliminary data.</text>
</comment>
<dbReference type="CDD" id="cd11297">
    <property type="entry name" value="PIN_LabA-like_N_1"/>
    <property type="match status" value="1"/>
</dbReference>
<dbReference type="PANTHER" id="PTHR35811:SF1">
    <property type="entry name" value="HTH OST-TYPE DOMAIN-CONTAINING PROTEIN"/>
    <property type="match status" value="1"/>
</dbReference>
<dbReference type="Gene3D" id="3.40.50.1010">
    <property type="entry name" value="5'-nuclease"/>
    <property type="match status" value="1"/>
</dbReference>
<reference evidence="2 3" key="1">
    <citation type="submission" date="2020-04" db="EMBL/GenBank/DDBJ databases">
        <title>WGS-Seq of Vibrio isolated by the O'Toole Lab.</title>
        <authorList>
            <person name="Mckone K.P."/>
            <person name="Whitaker R."/>
            <person name="Sevigney J.L."/>
            <person name="Herring J.B."/>
            <person name="O'Toole G."/>
        </authorList>
    </citation>
    <scope>NUCLEOTIDE SEQUENCE [LARGE SCALE GENOMIC DNA]</scope>
    <source>
        <strain evidence="2 3">BS_02</strain>
    </source>
</reference>
<dbReference type="InterPro" id="IPR025605">
    <property type="entry name" value="OST-HTH/LOTUS_dom"/>
</dbReference>
<accession>A0ABX1U4C2</accession>
<sequence length="247" mass="28217">MGNKRIAVLIDSDNTPHTKLSLIVEELSSFGQIIVKRAYGDFSSDNLKNWKQPLNELAIQAKQQFAYTTGKNSTDSLMIIDAMDLLYTQRFDAFALISSDSDFTSLATRLRESEIHVIGVGKSMTPTAFKNACDDFVAIENLSSITPEESQPDEEHPQQLIVKDGDRELWRLMHQSWQNYRDESGWAKLGEVGNYLKRLKPDFDTRNYGLKKLSDFFELYPARYKTRKSKNSGLEFQLVTKASRQQA</sequence>
<name>A0ABX1U4C2_9VIBR</name>
<organism evidence="2 3">
    <name type="scientific">Vibrio breoganii</name>
    <dbReference type="NCBI Taxonomy" id="553239"/>
    <lineage>
        <taxon>Bacteria</taxon>
        <taxon>Pseudomonadati</taxon>
        <taxon>Pseudomonadota</taxon>
        <taxon>Gammaproteobacteria</taxon>
        <taxon>Vibrionales</taxon>
        <taxon>Vibrionaceae</taxon>
        <taxon>Vibrio</taxon>
    </lineage>
</organism>
<evidence type="ECO:0000313" key="2">
    <source>
        <dbReference type="EMBL" id="NMR68403.1"/>
    </source>
</evidence>
<evidence type="ECO:0000259" key="1">
    <source>
        <dbReference type="PROSITE" id="PS51644"/>
    </source>
</evidence>
<protein>
    <submittedName>
        <fullName evidence="2">NYN domain-containing protein</fullName>
    </submittedName>
</protein>
<proteinExistence type="predicted"/>
<dbReference type="Pfam" id="PF01936">
    <property type="entry name" value="NYN"/>
    <property type="match status" value="1"/>
</dbReference>
<evidence type="ECO:0000313" key="3">
    <source>
        <dbReference type="Proteomes" id="UP000590068"/>
    </source>
</evidence>
<dbReference type="Pfam" id="PF12872">
    <property type="entry name" value="OST-HTH"/>
    <property type="match status" value="1"/>
</dbReference>
<dbReference type="InterPro" id="IPR041966">
    <property type="entry name" value="LOTUS-like"/>
</dbReference>
<dbReference type="PROSITE" id="PS51644">
    <property type="entry name" value="HTH_OST"/>
    <property type="match status" value="1"/>
</dbReference>
<dbReference type="CDD" id="cd10146">
    <property type="entry name" value="LabA_like_C"/>
    <property type="match status" value="1"/>
</dbReference>
<dbReference type="EMBL" id="JABCJR010000001">
    <property type="protein sequence ID" value="NMR68403.1"/>
    <property type="molecule type" value="Genomic_DNA"/>
</dbReference>
<feature type="domain" description="HTH OST-type" evidence="1">
    <location>
        <begin position="165"/>
        <end position="241"/>
    </location>
</feature>
<dbReference type="PANTHER" id="PTHR35811">
    <property type="entry name" value="SLR1870 PROTEIN"/>
    <property type="match status" value="1"/>
</dbReference>